<feature type="domain" description="Periplasmic binding protein" evidence="5">
    <location>
        <begin position="47"/>
        <end position="322"/>
    </location>
</feature>
<evidence type="ECO:0000256" key="1">
    <source>
        <dbReference type="ARBA" id="ARBA00004196"/>
    </source>
</evidence>
<protein>
    <submittedName>
        <fullName evidence="6">Ribose transport system substrate-binding protein</fullName>
    </submittedName>
</protein>
<evidence type="ECO:0000313" key="6">
    <source>
        <dbReference type="EMBL" id="SCB23489.1"/>
    </source>
</evidence>
<accession>A0A1C3V775</accession>
<evidence type="ECO:0000256" key="4">
    <source>
        <dbReference type="SAM" id="SignalP"/>
    </source>
</evidence>
<keyword evidence="3 4" id="KW-0732">Signal</keyword>
<evidence type="ECO:0000256" key="2">
    <source>
        <dbReference type="ARBA" id="ARBA00007639"/>
    </source>
</evidence>
<proteinExistence type="inferred from homology"/>
<sequence>MTKKRMEMTRRQLAQSLAALGLTAASASSIAGVWGSKAFAKDARYKIAFANLTEAAELFVQLGDGIEAAAEKAKIELRRYDNKFDSQTTLRNAQLMVQDQPNLILEYNGVEGIGPALERVFQTASIPFIAINVTVPGGHWFNLVNKDLGSDTARAVVKVAQKKGWSADDTTVIIAQSAGAGDEVNDCVRYFYITAAELMGMPAVAPGDINPLTTTISKNGIQVDGKGALEASYTAVKNVIQTLPQDRKILVYAVNDDSAIGAWRALQEAGRAENTLVAGLGGSSAALKELRTNPSWVAEGSTFVSQWGQFLIAMAVAILEGAQPPKLTKCPQVVLTPENINTFYTADDKIIQLPPLDDTNGYLAKAGVLQLFNNVQGLK</sequence>
<dbReference type="InterPro" id="IPR006311">
    <property type="entry name" value="TAT_signal"/>
</dbReference>
<keyword evidence="7" id="KW-1185">Reference proteome</keyword>
<feature type="chain" id="PRO_5008684067" evidence="4">
    <location>
        <begin position="32"/>
        <end position="379"/>
    </location>
</feature>
<evidence type="ECO:0000259" key="5">
    <source>
        <dbReference type="Pfam" id="PF13407"/>
    </source>
</evidence>
<dbReference type="STRING" id="411945.GA0061102_100979"/>
<dbReference type="EMBL" id="FMAH01000009">
    <property type="protein sequence ID" value="SCB23489.1"/>
    <property type="molecule type" value="Genomic_DNA"/>
</dbReference>
<dbReference type="SUPFAM" id="SSF53822">
    <property type="entry name" value="Periplasmic binding protein-like I"/>
    <property type="match status" value="1"/>
</dbReference>
<dbReference type="GO" id="GO:0030246">
    <property type="term" value="F:carbohydrate binding"/>
    <property type="evidence" value="ECO:0007669"/>
    <property type="project" value="UniProtKB-ARBA"/>
</dbReference>
<comment type="subcellular location">
    <subcellularLocation>
        <location evidence="1">Cell envelope</location>
    </subcellularLocation>
</comment>
<organism evidence="6 7">
    <name type="scientific">Rhizobium miluonense</name>
    <dbReference type="NCBI Taxonomy" id="411945"/>
    <lineage>
        <taxon>Bacteria</taxon>
        <taxon>Pseudomonadati</taxon>
        <taxon>Pseudomonadota</taxon>
        <taxon>Alphaproteobacteria</taxon>
        <taxon>Hyphomicrobiales</taxon>
        <taxon>Rhizobiaceae</taxon>
        <taxon>Rhizobium/Agrobacterium group</taxon>
        <taxon>Rhizobium</taxon>
    </lineage>
</organism>
<dbReference type="AlphaFoldDB" id="A0A1C3V775"/>
<dbReference type="Pfam" id="PF13407">
    <property type="entry name" value="Peripla_BP_4"/>
    <property type="match status" value="1"/>
</dbReference>
<evidence type="ECO:0000313" key="7">
    <source>
        <dbReference type="Proteomes" id="UP000199435"/>
    </source>
</evidence>
<dbReference type="InterPro" id="IPR025997">
    <property type="entry name" value="SBP_2_dom"/>
</dbReference>
<comment type="similarity">
    <text evidence="2">Belongs to the bacterial solute-binding protein 2 family.</text>
</comment>
<gene>
    <name evidence="6" type="ORF">GA0061102_100979</name>
</gene>
<dbReference type="Gene3D" id="3.40.50.2300">
    <property type="match status" value="2"/>
</dbReference>
<reference evidence="7" key="1">
    <citation type="submission" date="2016-08" db="EMBL/GenBank/DDBJ databases">
        <authorList>
            <person name="Varghese N."/>
            <person name="Submissions Spin"/>
        </authorList>
    </citation>
    <scope>NUCLEOTIDE SEQUENCE [LARGE SCALE GENOMIC DNA]</scope>
    <source>
        <strain evidence="7">HAMBI 2971</strain>
    </source>
</reference>
<dbReference type="InterPro" id="IPR028082">
    <property type="entry name" value="Peripla_BP_I"/>
</dbReference>
<dbReference type="PROSITE" id="PS51318">
    <property type="entry name" value="TAT"/>
    <property type="match status" value="1"/>
</dbReference>
<name>A0A1C3V775_9HYPH</name>
<dbReference type="GO" id="GO:0030313">
    <property type="term" value="C:cell envelope"/>
    <property type="evidence" value="ECO:0007669"/>
    <property type="project" value="UniProtKB-SubCell"/>
</dbReference>
<dbReference type="Proteomes" id="UP000199435">
    <property type="component" value="Unassembled WGS sequence"/>
</dbReference>
<dbReference type="PANTHER" id="PTHR46847">
    <property type="entry name" value="D-ALLOSE-BINDING PERIPLASMIC PROTEIN-RELATED"/>
    <property type="match status" value="1"/>
</dbReference>
<dbReference type="PANTHER" id="PTHR46847:SF1">
    <property type="entry name" value="D-ALLOSE-BINDING PERIPLASMIC PROTEIN-RELATED"/>
    <property type="match status" value="1"/>
</dbReference>
<dbReference type="RefSeq" id="WP_092846735.1">
    <property type="nucleotide sequence ID" value="NZ_FMAH01000009.1"/>
</dbReference>
<feature type="signal peptide" evidence="4">
    <location>
        <begin position="1"/>
        <end position="31"/>
    </location>
</feature>
<dbReference type="OrthoDB" id="5101004at2"/>
<evidence type="ECO:0000256" key="3">
    <source>
        <dbReference type="ARBA" id="ARBA00022729"/>
    </source>
</evidence>